<reference evidence="4" key="1">
    <citation type="journal article" date="2019" name="Int. J. Syst. Evol. Microbiol.">
        <title>The Global Catalogue of Microorganisms (GCM) 10K type strain sequencing project: providing services to taxonomists for standard genome sequencing and annotation.</title>
        <authorList>
            <consortium name="The Broad Institute Genomics Platform"/>
            <consortium name="The Broad Institute Genome Sequencing Center for Infectious Disease"/>
            <person name="Wu L."/>
            <person name="Ma J."/>
        </authorList>
    </citation>
    <scope>NUCLEOTIDE SEQUENCE [LARGE SCALE GENOMIC DNA]</scope>
    <source>
        <strain evidence="4">CGMCC 4.7329</strain>
    </source>
</reference>
<comment type="caution">
    <text evidence="3">The sequence shown here is derived from an EMBL/GenBank/DDBJ whole genome shotgun (WGS) entry which is preliminary data.</text>
</comment>
<evidence type="ECO:0008006" key="5">
    <source>
        <dbReference type="Google" id="ProtNLM"/>
    </source>
</evidence>
<dbReference type="InterPro" id="IPR042171">
    <property type="entry name" value="Acyl-CoA_hotdog"/>
</dbReference>
<dbReference type="SUPFAM" id="SSF54637">
    <property type="entry name" value="Thioesterase/thiol ester dehydrase-isomerase"/>
    <property type="match status" value="2"/>
</dbReference>
<gene>
    <name evidence="3" type="ORF">GCM10011610_69650</name>
</gene>
<dbReference type="EMBL" id="BMNE01000016">
    <property type="protein sequence ID" value="GGO00578.1"/>
    <property type="molecule type" value="Genomic_DNA"/>
</dbReference>
<accession>A0ABQ2L2T4</accession>
<evidence type="ECO:0000313" key="3">
    <source>
        <dbReference type="EMBL" id="GGO00578.1"/>
    </source>
</evidence>
<proteinExistence type="predicted"/>
<feature type="domain" description="Acyl-CoA thioesterase-like N-terminal HotDog" evidence="1">
    <location>
        <begin position="32"/>
        <end position="109"/>
    </location>
</feature>
<dbReference type="InterPro" id="IPR049449">
    <property type="entry name" value="TesB_ACOT8-like_N"/>
</dbReference>
<evidence type="ECO:0000259" key="2">
    <source>
        <dbReference type="Pfam" id="PF20789"/>
    </source>
</evidence>
<dbReference type="Gene3D" id="2.40.160.210">
    <property type="entry name" value="Acyl-CoA thioesterase, double hotdog domain"/>
    <property type="match status" value="1"/>
</dbReference>
<feature type="domain" description="Acyl-CoA thioesterase-like C-terminal" evidence="2">
    <location>
        <begin position="129"/>
        <end position="262"/>
    </location>
</feature>
<sequence length="269" mass="28724">MTIDSAAAPRRTAADFLAARPDGPMSADRHLWGFGGLHGGLSLAYAASAMGDHASDRPLRAVTAHFHSPVRSDFAVTTEQIREGRSMTTVSAVTATASGVNLTATGVFGIAQPHGSPRLAPRFPDAVGPSECEPFVVPPDFLPVAEQTEVRFAGAHRPYSASATPELLAWVRYANNDTTPDIYRLIVLLDAVAPSYSVLLDQLIAIPTVEFSVYPSGRQVRVQSPWVLVRATTEIASSSGWLIETIDAWSEDGTHLAGARQLRVAVTTH</sequence>
<organism evidence="3 4">
    <name type="scientific">Nocardia rhizosphaerihabitans</name>
    <dbReference type="NCBI Taxonomy" id="1691570"/>
    <lineage>
        <taxon>Bacteria</taxon>
        <taxon>Bacillati</taxon>
        <taxon>Actinomycetota</taxon>
        <taxon>Actinomycetes</taxon>
        <taxon>Mycobacteriales</taxon>
        <taxon>Nocardiaceae</taxon>
        <taxon>Nocardia</taxon>
    </lineage>
</organism>
<dbReference type="Proteomes" id="UP000658127">
    <property type="component" value="Unassembled WGS sequence"/>
</dbReference>
<dbReference type="CDD" id="cd03440">
    <property type="entry name" value="hot_dog"/>
    <property type="match status" value="1"/>
</dbReference>
<keyword evidence="4" id="KW-1185">Reference proteome</keyword>
<dbReference type="InterPro" id="IPR049450">
    <property type="entry name" value="ACOT8-like_C"/>
</dbReference>
<dbReference type="Pfam" id="PF20789">
    <property type="entry name" value="4HBT_3C"/>
    <property type="match status" value="1"/>
</dbReference>
<evidence type="ECO:0000313" key="4">
    <source>
        <dbReference type="Proteomes" id="UP000658127"/>
    </source>
</evidence>
<dbReference type="InterPro" id="IPR029069">
    <property type="entry name" value="HotDog_dom_sf"/>
</dbReference>
<evidence type="ECO:0000259" key="1">
    <source>
        <dbReference type="Pfam" id="PF13622"/>
    </source>
</evidence>
<protein>
    <recommendedName>
        <fullName evidence="5">Thioesterase family protein</fullName>
    </recommendedName>
</protein>
<dbReference type="Pfam" id="PF13622">
    <property type="entry name" value="4HBT_3"/>
    <property type="match status" value="1"/>
</dbReference>
<dbReference type="RefSeq" id="WP_189034769.1">
    <property type="nucleotide sequence ID" value="NZ_BMNE01000016.1"/>
</dbReference>
<name>A0ABQ2L2T4_9NOCA</name>